<dbReference type="HOGENOM" id="CLU_094876_1_0_5"/>
<dbReference type="InterPro" id="IPR052342">
    <property type="entry name" value="MCH/BMMD"/>
</dbReference>
<dbReference type="InterPro" id="IPR002539">
    <property type="entry name" value="MaoC-like_dom"/>
</dbReference>
<keyword evidence="3" id="KW-1185">Reference proteome</keyword>
<dbReference type="Pfam" id="PF01575">
    <property type="entry name" value="MaoC_dehydratas"/>
    <property type="match status" value="1"/>
</dbReference>
<evidence type="ECO:0000259" key="1">
    <source>
        <dbReference type="Pfam" id="PF01575"/>
    </source>
</evidence>
<organism evidence="2 3">
    <name type="scientific">Aurantimonas manganoxydans (strain ATCC BAA-1229 / DSM 21871 / SI85-9A1)</name>
    <dbReference type="NCBI Taxonomy" id="287752"/>
    <lineage>
        <taxon>Bacteria</taxon>
        <taxon>Pseudomonadati</taxon>
        <taxon>Pseudomonadota</taxon>
        <taxon>Alphaproteobacteria</taxon>
        <taxon>Hyphomicrobiales</taxon>
        <taxon>Aurantimonadaceae</taxon>
        <taxon>Aurantimonas</taxon>
    </lineage>
</organism>
<dbReference type="InterPro" id="IPR029069">
    <property type="entry name" value="HotDog_dom_sf"/>
</dbReference>
<feature type="domain" description="MaoC-like" evidence="1">
    <location>
        <begin position="18"/>
        <end position="122"/>
    </location>
</feature>
<dbReference type="RefSeq" id="WP_009210249.1">
    <property type="nucleotide sequence ID" value="NZ_BBWP01000002.1"/>
</dbReference>
<name>Q1YLX0_AURMS</name>
<gene>
    <name evidence="2" type="ORF">SI859A1_02427</name>
</gene>
<dbReference type="BioCyc" id="AURANTIMONAS:SI859A1_02427-MONOMER"/>
<reference evidence="2 3" key="1">
    <citation type="journal article" date="2008" name="Appl. Environ. Microbiol.">
        <title>Genomic insights into Mn(II) oxidation by the marine alphaproteobacterium Aurantimonas sp. strain SI85-9A1.</title>
        <authorList>
            <person name="Dick G.J."/>
            <person name="Podell S."/>
            <person name="Johnson H.A."/>
            <person name="Rivera-Espinoza Y."/>
            <person name="Bernier-Latmani R."/>
            <person name="McCarthy J.K."/>
            <person name="Torpey J.W."/>
            <person name="Clement B.G."/>
            <person name="Gaasterland T."/>
            <person name="Tebo B.M."/>
        </authorList>
    </citation>
    <scope>NUCLEOTIDE SEQUENCE [LARGE SCALE GENOMIC DNA]</scope>
    <source>
        <strain evidence="2 3">SI85-9A1</strain>
    </source>
</reference>
<dbReference type="CDD" id="cd03454">
    <property type="entry name" value="YdeM"/>
    <property type="match status" value="1"/>
</dbReference>
<sequence length="156" mass="16768">MTFWDSLIVGEAREMGSHTFLAEDIKRFAAKYDPQAFHLDEDAAKASVLGGLCASGWHTAGVCMRLNVESQVALGRAWVAADNQPPRMGPSPGVKNLVWPKPVYAGDTVTFTQTLTGKRASASRKGWGVLEFTTQGVNQHGDTVFSFDGAAFCGTD</sequence>
<accession>Q1YLX0</accession>
<comment type="caution">
    <text evidence="2">The sequence shown here is derived from an EMBL/GenBank/DDBJ whole genome shotgun (WGS) entry which is preliminary data.</text>
</comment>
<dbReference type="SUPFAM" id="SSF54637">
    <property type="entry name" value="Thioesterase/thiol ester dehydrase-isomerase"/>
    <property type="match status" value="1"/>
</dbReference>
<dbReference type="Gene3D" id="3.10.129.10">
    <property type="entry name" value="Hotdog Thioesterase"/>
    <property type="match status" value="1"/>
</dbReference>
<protein>
    <submittedName>
        <fullName evidence="2">Possible acyl dehydratase</fullName>
    </submittedName>
</protein>
<dbReference type="EMBL" id="AAPJ01000001">
    <property type="protein sequence ID" value="EAS51611.1"/>
    <property type="molecule type" value="Genomic_DNA"/>
</dbReference>
<proteinExistence type="predicted"/>
<dbReference type="OrthoDB" id="9796589at2"/>
<dbReference type="PANTHER" id="PTHR43664:SF1">
    <property type="entry name" value="BETA-METHYLMALYL-COA DEHYDRATASE"/>
    <property type="match status" value="1"/>
</dbReference>
<evidence type="ECO:0000313" key="2">
    <source>
        <dbReference type="EMBL" id="EAS51611.1"/>
    </source>
</evidence>
<dbReference type="PANTHER" id="PTHR43664">
    <property type="entry name" value="MONOAMINE OXIDASE-RELATED"/>
    <property type="match status" value="1"/>
</dbReference>
<dbReference type="Proteomes" id="UP000000321">
    <property type="component" value="Unassembled WGS sequence"/>
</dbReference>
<evidence type="ECO:0000313" key="3">
    <source>
        <dbReference type="Proteomes" id="UP000000321"/>
    </source>
</evidence>
<dbReference type="AlphaFoldDB" id="Q1YLX0"/>